<gene>
    <name evidence="8" type="ORF">GF068_19325</name>
</gene>
<keyword evidence="1" id="KW-0808">Transferase</keyword>
<dbReference type="InterPro" id="IPR011009">
    <property type="entry name" value="Kinase-like_dom_sf"/>
</dbReference>
<dbReference type="Pfam" id="PF00069">
    <property type="entry name" value="Pkinase"/>
    <property type="match status" value="1"/>
</dbReference>
<feature type="binding site" evidence="5">
    <location>
        <position position="91"/>
    </location>
    <ligand>
        <name>ATP</name>
        <dbReference type="ChEBI" id="CHEBI:30616"/>
    </ligand>
</feature>
<dbReference type="InterPro" id="IPR008271">
    <property type="entry name" value="Ser/Thr_kinase_AS"/>
</dbReference>
<dbReference type="PANTHER" id="PTHR43289:SF6">
    <property type="entry name" value="SERINE_THREONINE-PROTEIN KINASE NEKL-3"/>
    <property type="match status" value="1"/>
</dbReference>
<dbReference type="AlphaFoldDB" id="A0A6N7PPZ0"/>
<keyword evidence="4 5" id="KW-0067">ATP-binding</keyword>
<keyword evidence="9" id="KW-1185">Reference proteome</keyword>
<keyword evidence="3 8" id="KW-0418">Kinase</keyword>
<comment type="caution">
    <text evidence="8">The sequence shown here is derived from an EMBL/GenBank/DDBJ whole genome shotgun (WGS) entry which is preliminary data.</text>
</comment>
<dbReference type="Gene3D" id="1.10.510.10">
    <property type="entry name" value="Transferase(Phosphotransferase) domain 1"/>
    <property type="match status" value="1"/>
</dbReference>
<dbReference type="InterPro" id="IPR000719">
    <property type="entry name" value="Prot_kinase_dom"/>
</dbReference>
<keyword evidence="6" id="KW-1133">Transmembrane helix</keyword>
<sequence>MAHSRGRATRATVSFACGSLLMVQHGITERRPRGRRARRSLLFPWRGVPCDRMMGRQILTDYEIVRVLGQGGMGTVYEARSTKTGRPVAIKWLHVRPFASDDPDLLRFEQEARIAGSLDSPHVAGAIAVDRDPETGVPFQVMELLDGEDVRSLIARAGPLRPEIALRIVGQACEGLAAAHAVSVIHRDIKPENLFLARGGDGEVTVKLLDFGVAKIRRTPEAAGEGGALTAPAVSMTQSGQVIGTPLYMAPEQIENAKQVDARCDVYSMGVTLYAMLAGAPPHAHVKSLVELLYAITTQPPPPLAEVAPWVRAEVVRFVERAMAQAREDRFPSVEAMREALRPLLPEGVSLRQEALVGVTDEERKVVATHAPEPGQAGAERSAETVKTARARAAERARWMAAAAIVLVVLSIVAVIFLLNR</sequence>
<accession>A0A6N7PPZ0</accession>
<evidence type="ECO:0000256" key="1">
    <source>
        <dbReference type="ARBA" id="ARBA00022679"/>
    </source>
</evidence>
<evidence type="ECO:0000259" key="7">
    <source>
        <dbReference type="PROSITE" id="PS50011"/>
    </source>
</evidence>
<evidence type="ECO:0000256" key="6">
    <source>
        <dbReference type="SAM" id="Phobius"/>
    </source>
</evidence>
<feature type="domain" description="Protein kinase" evidence="7">
    <location>
        <begin position="62"/>
        <end position="345"/>
    </location>
</feature>
<dbReference type="EMBL" id="WJIE01000005">
    <property type="protein sequence ID" value="MRG94053.1"/>
    <property type="molecule type" value="Genomic_DNA"/>
</dbReference>
<keyword evidence="6" id="KW-0812">Transmembrane</keyword>
<dbReference type="CDD" id="cd14014">
    <property type="entry name" value="STKc_PknB_like"/>
    <property type="match status" value="1"/>
</dbReference>
<evidence type="ECO:0000256" key="3">
    <source>
        <dbReference type="ARBA" id="ARBA00022777"/>
    </source>
</evidence>
<keyword evidence="6" id="KW-0472">Membrane</keyword>
<dbReference type="GO" id="GO:0005524">
    <property type="term" value="F:ATP binding"/>
    <property type="evidence" value="ECO:0007669"/>
    <property type="project" value="UniProtKB-UniRule"/>
</dbReference>
<evidence type="ECO:0000313" key="8">
    <source>
        <dbReference type="EMBL" id="MRG94053.1"/>
    </source>
</evidence>
<evidence type="ECO:0000313" key="9">
    <source>
        <dbReference type="Proteomes" id="UP000440224"/>
    </source>
</evidence>
<evidence type="ECO:0000256" key="4">
    <source>
        <dbReference type="ARBA" id="ARBA00022840"/>
    </source>
</evidence>
<dbReference type="SUPFAM" id="SSF56112">
    <property type="entry name" value="Protein kinase-like (PK-like)"/>
    <property type="match status" value="1"/>
</dbReference>
<dbReference type="InterPro" id="IPR017441">
    <property type="entry name" value="Protein_kinase_ATP_BS"/>
</dbReference>
<feature type="transmembrane region" description="Helical" evidence="6">
    <location>
        <begin position="399"/>
        <end position="419"/>
    </location>
</feature>
<dbReference type="PROSITE" id="PS00107">
    <property type="entry name" value="PROTEIN_KINASE_ATP"/>
    <property type="match status" value="1"/>
</dbReference>
<keyword evidence="2 5" id="KW-0547">Nucleotide-binding</keyword>
<dbReference type="PROSITE" id="PS50011">
    <property type="entry name" value="PROTEIN_KINASE_DOM"/>
    <property type="match status" value="1"/>
</dbReference>
<proteinExistence type="predicted"/>
<evidence type="ECO:0000256" key="5">
    <source>
        <dbReference type="PROSITE-ProRule" id="PRU10141"/>
    </source>
</evidence>
<evidence type="ECO:0000256" key="2">
    <source>
        <dbReference type="ARBA" id="ARBA00022741"/>
    </source>
</evidence>
<dbReference type="OrthoDB" id="9779541at2"/>
<dbReference type="Proteomes" id="UP000440224">
    <property type="component" value="Unassembled WGS sequence"/>
</dbReference>
<name>A0A6N7PPZ0_9BACT</name>
<dbReference type="GO" id="GO:0004674">
    <property type="term" value="F:protein serine/threonine kinase activity"/>
    <property type="evidence" value="ECO:0007669"/>
    <property type="project" value="TreeGrafter"/>
</dbReference>
<reference evidence="8 9" key="1">
    <citation type="submission" date="2019-10" db="EMBL/GenBank/DDBJ databases">
        <title>A soil myxobacterium in the family Polyangiaceae.</title>
        <authorList>
            <person name="Li Y."/>
            <person name="Wang J."/>
        </authorList>
    </citation>
    <scope>NUCLEOTIDE SEQUENCE [LARGE SCALE GENOMIC DNA]</scope>
    <source>
        <strain evidence="8 9">DSM 14734</strain>
    </source>
</reference>
<dbReference type="Gene3D" id="3.30.200.20">
    <property type="entry name" value="Phosphorylase Kinase, domain 1"/>
    <property type="match status" value="1"/>
</dbReference>
<protein>
    <submittedName>
        <fullName evidence="8">Protein kinase</fullName>
    </submittedName>
</protein>
<dbReference type="PANTHER" id="PTHR43289">
    <property type="entry name" value="MITOGEN-ACTIVATED PROTEIN KINASE KINASE KINASE 20-RELATED"/>
    <property type="match status" value="1"/>
</dbReference>
<organism evidence="8 9">
    <name type="scientific">Polyangium spumosum</name>
    <dbReference type="NCBI Taxonomy" id="889282"/>
    <lineage>
        <taxon>Bacteria</taxon>
        <taxon>Pseudomonadati</taxon>
        <taxon>Myxococcota</taxon>
        <taxon>Polyangia</taxon>
        <taxon>Polyangiales</taxon>
        <taxon>Polyangiaceae</taxon>
        <taxon>Polyangium</taxon>
    </lineage>
</organism>
<dbReference type="PROSITE" id="PS00108">
    <property type="entry name" value="PROTEIN_KINASE_ST"/>
    <property type="match status" value="1"/>
</dbReference>
<dbReference type="SMART" id="SM00220">
    <property type="entry name" value="S_TKc"/>
    <property type="match status" value="1"/>
</dbReference>